<dbReference type="Pfam" id="PF03136">
    <property type="entry name" value="Pup_ligase"/>
    <property type="match status" value="1"/>
</dbReference>
<keyword evidence="1 8" id="KW-0436">Ligase</keyword>
<dbReference type="EC" id="6.3.1.19" evidence="7"/>
<dbReference type="NCBIfam" id="TIGR03686">
    <property type="entry name" value="pupylate_PafA"/>
    <property type="match status" value="1"/>
</dbReference>
<name>A0ABY8G246_9ACTO</name>
<dbReference type="InterPro" id="IPR022279">
    <property type="entry name" value="Pup_ligase"/>
</dbReference>
<keyword evidence="4" id="KW-0833">Ubl conjugation pathway</keyword>
<gene>
    <name evidence="8" type="primary">pafA</name>
    <name evidence="8" type="ORF">P7079_04010</name>
</gene>
<evidence type="ECO:0000256" key="3">
    <source>
        <dbReference type="ARBA" id="ARBA00022741"/>
    </source>
</evidence>
<accession>A0ABY8G246</accession>
<organism evidence="8 9">
    <name type="scientific">Arcanobacterium canis</name>
    <dbReference type="NCBI Taxonomy" id="999183"/>
    <lineage>
        <taxon>Bacteria</taxon>
        <taxon>Bacillati</taxon>
        <taxon>Actinomycetota</taxon>
        <taxon>Actinomycetes</taxon>
        <taxon>Actinomycetales</taxon>
        <taxon>Actinomycetaceae</taxon>
        <taxon>Arcanobacterium</taxon>
    </lineage>
</organism>
<keyword evidence="2" id="KW-0479">Metal-binding</keyword>
<protein>
    <recommendedName>
        <fullName evidence="7">Pup--protein ligase</fullName>
        <ecNumber evidence="7">6.3.1.19</ecNumber>
    </recommendedName>
</protein>
<keyword evidence="6" id="KW-0460">Magnesium</keyword>
<dbReference type="InterPro" id="IPR004347">
    <property type="entry name" value="Pup_ligase/deamidase"/>
</dbReference>
<keyword evidence="9" id="KW-1185">Reference proteome</keyword>
<reference evidence="8 9" key="1">
    <citation type="submission" date="2023-03" db="EMBL/GenBank/DDBJ databases">
        <title>Complete genome of Arcanobacterium canis strain DSM 25104 isolated in 2010 from a canine otitis externa in Germany.</title>
        <authorList>
            <person name="Borowiak M."/>
            <person name="Kreitlow A."/>
            <person name="Malorny B."/>
            <person name="Laemmler C."/>
            <person name="Prenger-Berninghoff E."/>
            <person name="Ploetz M."/>
            <person name="Abdulmawjood A."/>
        </authorList>
    </citation>
    <scope>NUCLEOTIDE SEQUENCE [LARGE SCALE GENOMIC DNA]</scope>
    <source>
        <strain evidence="8 9">DSM 25104</strain>
    </source>
</reference>
<keyword evidence="5" id="KW-0067">ATP-binding</keyword>
<sequence>MNRRIFGIETEYGITAAATDTTAARVEAEQAAELLFQPVVEANGSTNAFLTNGARLYLDIGAHPEYATAECDSVRDLLLNERAGDVILRDLARTANEKLRSAGISSRIHLIKNNLDSQGNSYGCHENYLVRRRADFTERIAWLIPFFTTRQILVGAGHIRQSQQGVTYELSQRADQVWDAISNASTRSRPMINTRDEPHADVDQYRRMHVIVGDTNMLETTSVLKITATEALINVIESGVRLAPLVLSNAPHALRTISRDITGKAPVEISGGPAMSALDIQSQIHDFVMTHYEREGWLADLDPLRSYGLDLWIRALDALRSGNIDTLASELDWVAKKALLDRYCERLHTDLGDVRMARLALAWHDITDAGLLTKFEDTGQVRTLLKRSDVVEATTRPPQTTRAALRGRFIEEAQRQRRDFTADWATLRLADAGQTVSLKDPFAHIDARVDALIEEMK</sequence>
<dbReference type="GO" id="GO:0016874">
    <property type="term" value="F:ligase activity"/>
    <property type="evidence" value="ECO:0007669"/>
    <property type="project" value="UniProtKB-KW"/>
</dbReference>
<keyword evidence="3" id="KW-0547">Nucleotide-binding</keyword>
<dbReference type="Proteomes" id="UP001215216">
    <property type="component" value="Chromosome"/>
</dbReference>
<dbReference type="EMBL" id="CP121208">
    <property type="protein sequence ID" value="WFM84146.1"/>
    <property type="molecule type" value="Genomic_DNA"/>
</dbReference>
<proteinExistence type="predicted"/>
<evidence type="ECO:0000256" key="4">
    <source>
        <dbReference type="ARBA" id="ARBA00022786"/>
    </source>
</evidence>
<evidence type="ECO:0000313" key="9">
    <source>
        <dbReference type="Proteomes" id="UP001215216"/>
    </source>
</evidence>
<evidence type="ECO:0000256" key="2">
    <source>
        <dbReference type="ARBA" id="ARBA00022723"/>
    </source>
</evidence>
<evidence type="ECO:0000256" key="6">
    <source>
        <dbReference type="ARBA" id="ARBA00022842"/>
    </source>
</evidence>
<evidence type="ECO:0000313" key="8">
    <source>
        <dbReference type="EMBL" id="WFM84146.1"/>
    </source>
</evidence>
<dbReference type="PANTHER" id="PTHR42307">
    <property type="entry name" value="PUP DEAMIDASE/DEPUPYLASE"/>
    <property type="match status" value="1"/>
</dbReference>
<dbReference type="RefSeq" id="WP_278013541.1">
    <property type="nucleotide sequence ID" value="NZ_CP121208.1"/>
</dbReference>
<evidence type="ECO:0000256" key="7">
    <source>
        <dbReference type="NCBIfam" id="TIGR03686"/>
    </source>
</evidence>
<dbReference type="PANTHER" id="PTHR42307:SF3">
    <property type="entry name" value="PUP--PROTEIN LIGASE"/>
    <property type="match status" value="1"/>
</dbReference>
<evidence type="ECO:0000256" key="1">
    <source>
        <dbReference type="ARBA" id="ARBA00022598"/>
    </source>
</evidence>
<evidence type="ECO:0000256" key="5">
    <source>
        <dbReference type="ARBA" id="ARBA00022840"/>
    </source>
</evidence>